<protein>
    <recommendedName>
        <fullName evidence="2">Ice-binding protein C-terminal domain-containing protein</fullName>
    </recommendedName>
</protein>
<name>A0A4Y9SSW9_9BURK</name>
<dbReference type="Pfam" id="PF07589">
    <property type="entry name" value="PEP-CTERM"/>
    <property type="match status" value="1"/>
</dbReference>
<reference evidence="3 4" key="1">
    <citation type="submission" date="2019-03" db="EMBL/GenBank/DDBJ databases">
        <title>Draft Genome Sequence of Duganella callidus sp. nov., a Novel Duganella Species Isolated from Cultivated Soil.</title>
        <authorList>
            <person name="Raths R."/>
            <person name="Peta V."/>
            <person name="Bucking H."/>
        </authorList>
    </citation>
    <scope>NUCLEOTIDE SEQUENCE [LARGE SCALE GENOMIC DNA]</scope>
    <source>
        <strain evidence="3 4">DN04</strain>
    </source>
</reference>
<dbReference type="AlphaFoldDB" id="A0A4Y9SSW9"/>
<accession>A0A4Y9SSW9</accession>
<dbReference type="RefSeq" id="WP_135200153.1">
    <property type="nucleotide sequence ID" value="NZ_SPVG01000030.1"/>
</dbReference>
<organism evidence="3 4">
    <name type="scientific">Duganella callida</name>
    <dbReference type="NCBI Taxonomy" id="2561932"/>
    <lineage>
        <taxon>Bacteria</taxon>
        <taxon>Pseudomonadati</taxon>
        <taxon>Pseudomonadota</taxon>
        <taxon>Betaproteobacteria</taxon>
        <taxon>Burkholderiales</taxon>
        <taxon>Oxalobacteraceae</taxon>
        <taxon>Telluria group</taxon>
        <taxon>Duganella</taxon>
    </lineage>
</organism>
<dbReference type="Proteomes" id="UP000297729">
    <property type="component" value="Unassembled WGS sequence"/>
</dbReference>
<dbReference type="OrthoDB" id="8703032at2"/>
<evidence type="ECO:0000256" key="1">
    <source>
        <dbReference type="SAM" id="SignalP"/>
    </source>
</evidence>
<sequence>MQIKTALKAATIAATLAFASTGHAAINYSNAAAGMVLDGEGSMLNPIAPGVGVMGVEVYDLTGTTLGADILAFCIQPTVAQLSGTVYSQSSFAQGSASLAALNTSTYSDRDYKVKALFESQYKNLSTGNADTDTQSRLAFQLALWDIVADDGKYNTGLQSFSGDALGLYGDNGDTFAVTQAEDMLKAVDQYGPLKNLYNYTSFNGVANGQASQQLLSVTAVAAVPEADTWAMLAVGLGLLGLTARRKSRSEKFEA</sequence>
<gene>
    <name evidence="3" type="ORF">E4L98_03330</name>
</gene>
<dbReference type="InterPro" id="IPR013424">
    <property type="entry name" value="Ice-binding_C"/>
</dbReference>
<evidence type="ECO:0000313" key="4">
    <source>
        <dbReference type="Proteomes" id="UP000297729"/>
    </source>
</evidence>
<proteinExistence type="predicted"/>
<evidence type="ECO:0000313" key="3">
    <source>
        <dbReference type="EMBL" id="TFW29790.1"/>
    </source>
</evidence>
<evidence type="ECO:0000259" key="2">
    <source>
        <dbReference type="Pfam" id="PF07589"/>
    </source>
</evidence>
<feature type="domain" description="Ice-binding protein C-terminal" evidence="2">
    <location>
        <begin position="223"/>
        <end position="247"/>
    </location>
</feature>
<keyword evidence="1" id="KW-0732">Signal</keyword>
<dbReference type="EMBL" id="SPVG01000030">
    <property type="protein sequence ID" value="TFW29790.1"/>
    <property type="molecule type" value="Genomic_DNA"/>
</dbReference>
<feature type="chain" id="PRO_5021301893" description="Ice-binding protein C-terminal domain-containing protein" evidence="1">
    <location>
        <begin position="25"/>
        <end position="255"/>
    </location>
</feature>
<comment type="caution">
    <text evidence="3">The sequence shown here is derived from an EMBL/GenBank/DDBJ whole genome shotgun (WGS) entry which is preliminary data.</text>
</comment>
<feature type="signal peptide" evidence="1">
    <location>
        <begin position="1"/>
        <end position="24"/>
    </location>
</feature>
<keyword evidence="4" id="KW-1185">Reference proteome</keyword>